<dbReference type="Proteomes" id="UP000051494">
    <property type="component" value="Unassembled WGS sequence"/>
</dbReference>
<feature type="domain" description="BioF2-like acetyltransferase" evidence="1">
    <location>
        <begin position="212"/>
        <end position="326"/>
    </location>
</feature>
<dbReference type="AlphaFoldDB" id="A0A0Q9YP96"/>
<dbReference type="SUPFAM" id="SSF55729">
    <property type="entry name" value="Acyl-CoA N-acyltransferases (Nat)"/>
    <property type="match status" value="1"/>
</dbReference>
<comment type="caution">
    <text evidence="2">The sequence shown here is derived from an EMBL/GenBank/DDBJ whole genome shotgun (WGS) entry which is preliminary data.</text>
</comment>
<keyword evidence="4" id="KW-1185">Reference proteome</keyword>
<dbReference type="EMBL" id="LKHV01000010">
    <property type="protein sequence ID" value="KRG17955.1"/>
    <property type="molecule type" value="Genomic_DNA"/>
</dbReference>
<accession>A0A0Q9YP96</accession>
<dbReference type="EMBL" id="LKHV02000001">
    <property type="protein sequence ID" value="MCS5709117.1"/>
    <property type="molecule type" value="Genomic_DNA"/>
</dbReference>
<protein>
    <submittedName>
        <fullName evidence="3">GNAT family N-acetyltransferase</fullName>
    </submittedName>
</protein>
<proteinExistence type="predicted"/>
<dbReference type="STRING" id="437022.CC99x_01911"/>
<reference evidence="3" key="3">
    <citation type="submission" date="2021-06" db="EMBL/GenBank/DDBJ databases">
        <title>Genomic Description and Analysis of Intracellular Bacteria, Candidatus Berkiella cookevillensis and Candidatus Berkiella aquae.</title>
        <authorList>
            <person name="Kidane D.T."/>
            <person name="Mehari Y.T."/>
            <person name="Rice F.C."/>
            <person name="Arivett B.A."/>
            <person name="Farone A.L."/>
            <person name="Berk S.G."/>
            <person name="Farone M.B."/>
        </authorList>
    </citation>
    <scope>NUCLEOTIDE SEQUENCE</scope>
    <source>
        <strain evidence="3">CC99</strain>
    </source>
</reference>
<organism evidence="2">
    <name type="scientific">Candidatus Berkiella cookevillensis</name>
    <dbReference type="NCBI Taxonomy" id="437022"/>
    <lineage>
        <taxon>Bacteria</taxon>
        <taxon>Pseudomonadati</taxon>
        <taxon>Pseudomonadota</taxon>
        <taxon>Gammaproteobacteria</taxon>
        <taxon>Candidatus Berkiellales</taxon>
        <taxon>Candidatus Berkiellaceae</taxon>
        <taxon>Candidatus Berkiella</taxon>
    </lineage>
</organism>
<dbReference type="InterPro" id="IPR016181">
    <property type="entry name" value="Acyl_CoA_acyltransferase"/>
</dbReference>
<sequence length="373" mass="44237">MQALKQDKSLCNKLKLQWITDATTFYQLKLDWNKLASYYPTQFYFRHEWFDSAWQWAQTLGQLKILTVYDHDQLIAIVPLLLKNIIYKGIPFKQLEFLTVPDTQMCDIIISPPYYATGTFILEYILKDKSWDKLKLHYLKPNSLLSLFSQMLSQSFTLEVTTQHPIVRINENWDSFYATKGRRLKKGNNLCRNHLEKEGTVVLENLIYLPKNELLQVIQRISQHSWKQSTHTTFDQKAPYAFIKRLTELALEKHWLNVWGLRVNHEIIALEYHIEYSHQIYALRADYLTSKASLSPGTYLNWKILETLFEQKKSIYYMGPGKNTYKNRWQNYLEDVWTFSSFNKTICGTLLKTIEQSLIPRLRIIKDKAQILT</sequence>
<evidence type="ECO:0000259" key="1">
    <source>
        <dbReference type="Pfam" id="PF13480"/>
    </source>
</evidence>
<dbReference type="OrthoDB" id="208468at2"/>
<dbReference type="Gene3D" id="3.40.630.30">
    <property type="match status" value="1"/>
</dbReference>
<gene>
    <name evidence="3" type="ORF">CC99x_009390</name>
    <name evidence="2" type="ORF">CC99x_01911</name>
</gene>
<name>A0A0Q9YP96_9GAMM</name>
<dbReference type="InterPro" id="IPR038740">
    <property type="entry name" value="BioF2-like_GNAT_dom"/>
</dbReference>
<dbReference type="Pfam" id="PF13480">
    <property type="entry name" value="Acetyltransf_6"/>
    <property type="match status" value="1"/>
</dbReference>
<reference evidence="3" key="2">
    <citation type="journal article" date="2016" name="Genome Announc.">
        <title>Draft Genome Sequences of Two Novel Amoeba-Resistant Intranuclear Bacteria, 'Candidatus Berkiella cookevillensis' and 'Candidatus Berkiella aquae'.</title>
        <authorList>
            <person name="Mehari Y.T."/>
            <person name="Arivett B.A."/>
            <person name="Farone A.L."/>
            <person name="Gunderson J.H."/>
            <person name="Farone M.B."/>
        </authorList>
    </citation>
    <scope>NUCLEOTIDE SEQUENCE</scope>
    <source>
        <strain evidence="3">CC99</strain>
    </source>
</reference>
<evidence type="ECO:0000313" key="4">
    <source>
        <dbReference type="Proteomes" id="UP000051494"/>
    </source>
</evidence>
<evidence type="ECO:0000313" key="2">
    <source>
        <dbReference type="EMBL" id="KRG17955.1"/>
    </source>
</evidence>
<evidence type="ECO:0000313" key="3">
    <source>
        <dbReference type="EMBL" id="MCS5709117.1"/>
    </source>
</evidence>
<dbReference type="RefSeq" id="WP_057625017.1">
    <property type="nucleotide sequence ID" value="NZ_LKHV02000001.1"/>
</dbReference>
<reference evidence="2" key="1">
    <citation type="submission" date="2015-09" db="EMBL/GenBank/DDBJ databases">
        <title>Draft Genome Sequences of Two Novel Amoeba-resistant Intranuclear Bacteria, Candidatus Berkiella cookevillensis and Candidatus Berkiella aquae.</title>
        <authorList>
            <person name="Mehari Y.T."/>
            <person name="Arivett B.A."/>
            <person name="Farone A.L."/>
            <person name="Gunderson J.H."/>
            <person name="Farone M.B."/>
        </authorList>
    </citation>
    <scope>NUCLEOTIDE SEQUENCE [LARGE SCALE GENOMIC DNA]</scope>
    <source>
        <strain evidence="2">CC99</strain>
    </source>
</reference>